<feature type="transmembrane region" description="Helical" evidence="1">
    <location>
        <begin position="261"/>
        <end position="285"/>
    </location>
</feature>
<keyword evidence="1" id="KW-1133">Transmembrane helix</keyword>
<evidence type="ECO:0000313" key="4">
    <source>
        <dbReference type="Proteomes" id="UP000268162"/>
    </source>
</evidence>
<dbReference type="AlphaFoldDB" id="A0A4P9ZP50"/>
<feature type="transmembrane region" description="Helical" evidence="1">
    <location>
        <begin position="65"/>
        <end position="89"/>
    </location>
</feature>
<sequence length="541" mass="61773">MAFNPNNYLGTEAFADFDLAKLESIFATKTKIIAPFIAIVTAMFLVSTVLFLIKSRTSRELQRRSVGLTLAGSVLGYFVFIVFALRSIVDITCSAIIWPTYLGLLQVNLVVFLKALRLWVMNYSNRAKVIRLESPEQPETFWERHRTFFKYDTLDRRMLLALLVISVPLACFLTVIAVRSDDYAMGRNTIWCSIGWEIIPVTILVGLVCLVVFPITMFKIRRIRDAYLIRNDLLVACLSSAILVPSFYIMESAIEKDKEIYFNSTLFLSINMVILQVSAVVVPLIQFRNVPGDHPAQQGLSIRQTFIQIAEDPQWMAQLCKFCELNFCSELALFLNEYRKLKFLIWESKVTDIKMEIPSQKSSMEIINSLDSLPPPFDLTSSDPLHSDLLHLPNQSSSETFTLPLAPIDEDAVPSYAPASSSKLVDLLLKKPTKTLPATTYNDFSITTSILDELPHQRDRPVKSTLRHHYFLFYQRFCAPDAMWEVNLSGRTLRTITDQIERNAPTLAMFDTAKDEVCQLLMQDILPKFIMAHFHQARDFK</sequence>
<accession>A0A4P9ZP50</accession>
<dbReference type="Pfam" id="PF00615">
    <property type="entry name" value="RGS"/>
    <property type="match status" value="1"/>
</dbReference>
<protein>
    <recommendedName>
        <fullName evidence="2">RGS domain-containing protein</fullName>
    </recommendedName>
</protein>
<keyword evidence="4" id="KW-1185">Reference proteome</keyword>
<reference evidence="4" key="1">
    <citation type="journal article" date="2018" name="Nat. Microbiol.">
        <title>Leveraging single-cell genomics to expand the fungal tree of life.</title>
        <authorList>
            <person name="Ahrendt S.R."/>
            <person name="Quandt C.A."/>
            <person name="Ciobanu D."/>
            <person name="Clum A."/>
            <person name="Salamov A."/>
            <person name="Andreopoulos B."/>
            <person name="Cheng J.F."/>
            <person name="Woyke T."/>
            <person name="Pelin A."/>
            <person name="Henrissat B."/>
            <person name="Reynolds N.K."/>
            <person name="Benny G.L."/>
            <person name="Smith M.E."/>
            <person name="James T.Y."/>
            <person name="Grigoriev I.V."/>
        </authorList>
    </citation>
    <scope>NUCLEOTIDE SEQUENCE [LARGE SCALE GENOMIC DNA]</scope>
    <source>
        <strain evidence="4">RSA 468</strain>
    </source>
</reference>
<name>A0A4P9ZP50_9FUNG</name>
<keyword evidence="1" id="KW-0812">Transmembrane</keyword>
<dbReference type="InterPro" id="IPR016137">
    <property type="entry name" value="RGS"/>
</dbReference>
<dbReference type="SUPFAM" id="SSF48097">
    <property type="entry name" value="Regulator of G-protein signaling, RGS"/>
    <property type="match status" value="1"/>
</dbReference>
<evidence type="ECO:0000256" key="1">
    <source>
        <dbReference type="SAM" id="Phobius"/>
    </source>
</evidence>
<gene>
    <name evidence="3" type="ORF">BJ085DRAFT_29392</name>
</gene>
<feature type="transmembrane region" description="Helical" evidence="1">
    <location>
        <begin position="95"/>
        <end position="116"/>
    </location>
</feature>
<dbReference type="Proteomes" id="UP000268162">
    <property type="component" value="Unassembled WGS sequence"/>
</dbReference>
<organism evidence="3 4">
    <name type="scientific">Dimargaris cristalligena</name>
    <dbReference type="NCBI Taxonomy" id="215637"/>
    <lineage>
        <taxon>Eukaryota</taxon>
        <taxon>Fungi</taxon>
        <taxon>Fungi incertae sedis</taxon>
        <taxon>Zoopagomycota</taxon>
        <taxon>Kickxellomycotina</taxon>
        <taxon>Dimargaritomycetes</taxon>
        <taxon>Dimargaritales</taxon>
        <taxon>Dimargaritaceae</taxon>
        <taxon>Dimargaris</taxon>
    </lineage>
</organism>
<feature type="transmembrane region" description="Helical" evidence="1">
    <location>
        <begin position="158"/>
        <end position="178"/>
    </location>
</feature>
<keyword evidence="1" id="KW-0472">Membrane</keyword>
<dbReference type="PROSITE" id="PS50132">
    <property type="entry name" value="RGS"/>
    <property type="match status" value="1"/>
</dbReference>
<evidence type="ECO:0000313" key="3">
    <source>
        <dbReference type="EMBL" id="RKP34985.1"/>
    </source>
</evidence>
<dbReference type="EMBL" id="ML002999">
    <property type="protein sequence ID" value="RKP34985.1"/>
    <property type="molecule type" value="Genomic_DNA"/>
</dbReference>
<evidence type="ECO:0000259" key="2">
    <source>
        <dbReference type="PROSITE" id="PS50132"/>
    </source>
</evidence>
<dbReference type="Gene3D" id="1.10.167.10">
    <property type="entry name" value="Regulator of G-protein Signalling 4, domain 2"/>
    <property type="match status" value="1"/>
</dbReference>
<feature type="domain" description="RGS" evidence="2">
    <location>
        <begin position="451"/>
        <end position="530"/>
    </location>
</feature>
<proteinExistence type="predicted"/>
<feature type="transmembrane region" description="Helical" evidence="1">
    <location>
        <begin position="32"/>
        <end position="53"/>
    </location>
</feature>
<dbReference type="InterPro" id="IPR036305">
    <property type="entry name" value="RGS_sf"/>
</dbReference>
<dbReference type="InterPro" id="IPR044926">
    <property type="entry name" value="RGS_subdomain_2"/>
</dbReference>
<feature type="transmembrane region" description="Helical" evidence="1">
    <location>
        <begin position="198"/>
        <end position="220"/>
    </location>
</feature>
<feature type="transmembrane region" description="Helical" evidence="1">
    <location>
        <begin position="232"/>
        <end position="249"/>
    </location>
</feature>